<dbReference type="NCBIfam" id="TIGR01733">
    <property type="entry name" value="AA-adenyl-dom"/>
    <property type="match status" value="3"/>
</dbReference>
<evidence type="ECO:0000259" key="5">
    <source>
        <dbReference type="PROSITE" id="PS50075"/>
    </source>
</evidence>
<dbReference type="Gene3D" id="1.10.1200.10">
    <property type="entry name" value="ACP-like"/>
    <property type="match status" value="3"/>
</dbReference>
<dbReference type="InterPro" id="IPR020806">
    <property type="entry name" value="PKS_PP-bd"/>
</dbReference>
<dbReference type="GO" id="GO:0043041">
    <property type="term" value="P:amino acid activation for nonribosomal peptide biosynthetic process"/>
    <property type="evidence" value="ECO:0007669"/>
    <property type="project" value="TreeGrafter"/>
</dbReference>
<feature type="domain" description="Carrier" evidence="5">
    <location>
        <begin position="2133"/>
        <end position="2207"/>
    </location>
</feature>
<organism evidence="6 7">
    <name type="scientific">Pseudoalteromonas luteoviolacea NCIMB 1942</name>
    <dbReference type="NCBI Taxonomy" id="1365253"/>
    <lineage>
        <taxon>Bacteria</taxon>
        <taxon>Pseudomonadati</taxon>
        <taxon>Pseudomonadota</taxon>
        <taxon>Gammaproteobacteria</taxon>
        <taxon>Alteromonadales</taxon>
        <taxon>Pseudoalteromonadaceae</taxon>
        <taxon>Pseudoalteromonas</taxon>
    </lineage>
</organism>
<dbReference type="InterPro" id="IPR029058">
    <property type="entry name" value="AB_hydrolase_fold"/>
</dbReference>
<dbReference type="NCBIfam" id="TIGR01720">
    <property type="entry name" value="NRPS-para261"/>
    <property type="match status" value="1"/>
</dbReference>
<dbReference type="InterPro" id="IPR001242">
    <property type="entry name" value="Condensation_dom"/>
</dbReference>
<dbReference type="EMBL" id="AUXT01000163">
    <property type="protein sequence ID" value="KZN46885.1"/>
    <property type="molecule type" value="Genomic_DNA"/>
</dbReference>
<dbReference type="PANTHER" id="PTHR45527:SF14">
    <property type="entry name" value="PLIPASTATIN SYNTHASE SUBUNIT B"/>
    <property type="match status" value="1"/>
</dbReference>
<keyword evidence="3" id="KW-0597">Phosphoprotein</keyword>
<dbReference type="FunFam" id="3.40.50.12780:FF:000012">
    <property type="entry name" value="Non-ribosomal peptide synthetase"/>
    <property type="match status" value="1"/>
</dbReference>
<dbReference type="PROSITE" id="PS50075">
    <property type="entry name" value="CARRIER"/>
    <property type="match status" value="3"/>
</dbReference>
<dbReference type="InterPro" id="IPR006162">
    <property type="entry name" value="Ppantetheine_attach_site"/>
</dbReference>
<evidence type="ECO:0000313" key="6">
    <source>
        <dbReference type="EMBL" id="KZN46885.1"/>
    </source>
</evidence>
<dbReference type="InterPro" id="IPR023213">
    <property type="entry name" value="CAT-like_dom_sf"/>
</dbReference>
<dbReference type="Gene3D" id="3.40.50.12780">
    <property type="entry name" value="N-terminal domain of ligase-like"/>
    <property type="match status" value="1"/>
</dbReference>
<dbReference type="FunFam" id="3.30.300.30:FF:000015">
    <property type="entry name" value="Nonribosomal peptide synthase SidD"/>
    <property type="match status" value="3"/>
</dbReference>
<dbReference type="CDD" id="cd19531">
    <property type="entry name" value="LCL_NRPS-like"/>
    <property type="match status" value="2"/>
</dbReference>
<dbReference type="Gene3D" id="3.30.300.30">
    <property type="match status" value="3"/>
</dbReference>
<protein>
    <recommendedName>
        <fullName evidence="5">Carrier domain-containing protein</fullName>
    </recommendedName>
</protein>
<evidence type="ECO:0000256" key="3">
    <source>
        <dbReference type="ARBA" id="ARBA00022553"/>
    </source>
</evidence>
<dbReference type="InterPro" id="IPR010071">
    <property type="entry name" value="AA_adenyl_dom"/>
</dbReference>
<dbReference type="CDD" id="cd17643">
    <property type="entry name" value="A_NRPS_Cytc1-like"/>
    <property type="match status" value="1"/>
</dbReference>
<dbReference type="FunFam" id="3.40.50.980:FF:000001">
    <property type="entry name" value="Non-ribosomal peptide synthetase"/>
    <property type="match status" value="3"/>
</dbReference>
<proteinExistence type="predicted"/>
<dbReference type="InterPro" id="IPR041464">
    <property type="entry name" value="TubC_N"/>
</dbReference>
<dbReference type="PANTHER" id="PTHR45527">
    <property type="entry name" value="NONRIBOSOMAL PEPTIDE SYNTHETASE"/>
    <property type="match status" value="1"/>
</dbReference>
<dbReference type="PATRIC" id="fig|1365253.3.peg.2791"/>
<dbReference type="InterPro" id="IPR045851">
    <property type="entry name" value="AMP-bd_C_sf"/>
</dbReference>
<sequence>MNSIELQEIESLIAEALDAGVTLYAKEGRLAFRQKMEFPESLKQRVVAKKPQLLRYFQQQGKEDSSSTLTDIPKATATKYLPLSYAQEGLWFIEQLQGSRQYYMPAEFHLRGLIDVSAFRQAVRLVIERHESLRSTFHADSGSQGRPYIKVQSEFETPFEFFDVRHLSDEKSADIHACLNDFQALAFDLSKDVLIRVLLVSDNDEHWLAFNMHHIVSDGASMANLVKEVAHFYRALVREEAVPLPPLACQFSDYSQWQKTHFNDAYFERHIDYFKRILEDKSPLQSLPTDKPRSALQNEQGARFTQILSASLSKELVSLSASQQNSLFMWFMSAFMLFIGRINQQSSVLIGTPVLGRDHPQLEQLIGLFVNTLIIEAKIEPQQGFSQWQNAQQARILEALEYRSLPFDRVVELASGSRDLSHHPVVQILFSLTQGQDTKLCLPGLDVVESSSKDADSIAVKCDLELHVQHQGNELVLNWKYDRNLYERQTIAHWANSFEVMLSGIVAAPHTPVGQLPLLNEAQKQAMLAQPHYQQAHWPQHASIVSLFEQQVDKCATRIALTDTESTLSYVQLSQRVDKLAGGLQAQGLMPEQLVPVSLSRGVDMVVTLLAILKAGGAYVPIDPSYPVERIEYIISDVGSDLLVCDRHTQDLFAHFKVKCLSVESLLSTSSHQPFHSVPIRPQQLAYMIYTSGTTGKPKGVQIEHRHVVRLLHPEPSLFDFNEQDVWTMFHSFCFDFSVWEMYGALLFGGKLVMVKQGIYKDTTAFAKLLLSEKVTVLNQTPSAFYVLQSCMQSLQSQSAISPVVRYVIFGGEALQPSKIRPWYSMLPNCQLINMYGITETTVHVTFKRLSQDDLALGMSNIGQPIPTTTCYVLDSNQQLLPQGAIGELFVGGDGVGRGYWQRPELNNTRFFEVSLSARHRERVYRSGDLVRVLPNGEMTYVGRIDDQVKVRGYRIELGEIENQLRRHDWIQEAVVLLNTTAHQGATIEAFVTKQDSAQFQDMTQELKRFLKTTLPDFMLPRSVTCVTNIPLTGNGKVDKKQLLKLIGNDALTTIYEAPKSDLECLVANAFKQVLKCQQVGRQDDFFSLGGHSLLAVELMNFLQSHEQVSVSLQDIFQFPSVASLAEWVEQAKSQTDAVEEVVIPKSSDAQKAQLSYAQQRLWTLDAIKAPLQDTALYHVPLLFEIEGQLDCHALEQAWLQVVNRHEVLRTIYKESAQKKVMQQVLPIQQMPINVLDMSGASTAEVELAWLKMQRDDSQKVFELDQDLMVRVYLLKASPLHFKLLINIHHIACDAHSLRLIVKDFSQVYSDILAGNPSQAVSTNSTSKISYIDYANWQRAYLQGQAYERLCAFWQTHLADAPVVHQLPLDSARKKQAEQLGGQYIHLLDEQRAARITAQCQGLGVSSFIWLHSLFSLCVARFSHCQDVVVGSPFSGRTAHQLDNVVGFFVNTLPIRMRFDEQMTWQELIAQQKAVILAVHQNQGMPFERIVDVLHQPRDLSHHQVFQISFAFDPKDDSMLELAELKVTPTVKDQISAKFELDLTCSETESGLKLNWVYNKSLFEHATIECLAKAFDALVQSALATPNQKVSMLLMTNKNHWQTAVIQGSKQELESGSVVTQILRHSSDTAIWQRTALIDADGRKMSYQALDSASQDLAQRLVAAGVRTEDKVLLCLPSGIDWVVAMFAVMRIGGCYVPLDPHYPEARIRHIAEDSECKCAITYGAFSSTLMQCITSSQQLILLDNGLATSHPVTPNLPVSEIKKSHPAYVIYTSGTTGKPKGVVVPHQGLSNLCQWHQRVFKVDSDSVATQTASVAFDAATWEVWPYLCAGATLTFVSQATYSDAQVLTQCMNEFAVTHCFLATPIAMAVMSGNAFCPRDLAYLLVGGDKLSSIDVSRFDFKLVNNYGPTEAAVVATSGVVHSAFETIPDIGGPIDNTQLFILDKYGQLQPRGAIGELYISGAGLALGYLNRKQLTEERFINWRAPDGEVIRAFRSGDMVRLRKDGSLAYLGRNDEQVKLRGYRIELDEIAAQLQLVSEVEKCTVLMCLNANNNKQLVAFIVPSRGTPEQFCARTVEEQLCKVLPNYMLPSHYIALAAFPLTAHGKINKRALQAHFESYCAQQTTDLSLVKRTHPTVLQDQLLSLYRDVLNRAEFTTQSDFFTFGGDSILSIQLVSRARSLGVELNVSDIFTYTNVAKLSEHLAMTQQTVAPGIQQAQCNGFLEPLPAQQWFFEQTFSAPEHWNQAVMVSVDKTLSDTDIHQSVACLMRLHDSLRLVVDGKPQSSSLRFEPIIEPQQVVETLDISKVTNWHTELQMQCNLVQHSLCFDGSPLLRVVYIDTPTSEQSNRLMLVAHHLLIDGVSWRVLLEDLAQCLQASIDSQAMPERSSQANLQQIAAHFKSYAQQLDSMETWLNCVKAASQQHFFAQSTANACNEIAQLQLSLSQTQTQSLLTHANRPYNTDIQTLLLAALQFAVIQQYQVQSQVVMMEGHGRELLRDACKGSETIGWMTAIYPLHLFVNSNGLEDVICATKEALNSCQSKASEYGILRYMHPDKMCRDALQIDTRQLIFFNYLGQLDTVINQHGLLGDATESCGTLISENNHSYYAMQLTAAVNGNCLTINMDYDKAKLNVSEAEAFKSQLMQALETIVAHCEGVPSRCYTASDFPLLSACSQRQLNQLIEKYSDVGVADIYPLSHLQQGMWFQSQLSTSAIRPYLEQSRMIFKGDFDCEAFVYAWQRAIDQHSILRSAFNTLDGQPVQIVLESGVLPVRIDDNLNIPFSEQKNHLDTMAEQEYQQGITLTSAPCMRLRLLPMGKKSCGFVWTYHHMIMDGWSVPVLFSEILRFYQARIEGTNAPTMLDNYADFITCLDTETPQSAIQFWQSYLHIADEPTLLSEHLNTDAVADDCEYKEQTLQLPLALCSQISRCSAKFGLTANHVIQSVFAYWLSVCCQSQYALFGQTIAGRPTELKNMESRVGAYINTQAVLVPIDVNMAVQDYLLACKENFAALTGFTQSALSEVQSCSKIDNSRELFDVLYVFENFPQSPLGVQAQMPFEVEYRSERDQTHYPLTLAVSGREQLSLTACYQSHLLSDASATHFLAMLALLIEEVCKAPQQKLSQLPHILPNERGADKSLLIPAANIEVPGDQTGDSMPKHCSIAKVFEKVAARYEHDDAVVFYDCAAKTPTQRLSYGALNKKANQLAMWLKAQFAHLSTQPIVGICVAPGADLIISILAVLKAGGAYLPITSTLPEARKRLIADNANAVLILSDKPIWQNEQAGCETYLLNEIEITQQSSPANMAAASSPSDLCYVIYTSGTTGVPKGVMVEQKSVLSYVNFLSRQYKISNRDNYLQFASFSFDVFAEEIFCSLLNGATLVMSEQSRLLDVQMLSALSYQADLTLLSLPTAYWHQLSATSLTLNPQLRVITVGGEQMQIAALRAWQDQQGERIRLINAYGPTETTISTTLQDVTAFKGDEIAIGRAVAGIKLHILDTHLKPVPDYVAGELYVSGTALARGYLGDSEKTAQAFITDPGTGLRLYKTGDRVRVNSQHELVYIGRKDNQVKVRGYRIELAEVERQLLALEGVCQCAVVVRKDTSNHTQLVAFVELLDQHASTNELLEQLKVQLPSYMVPHLLVSVEHLPHTTNGKLDRKALTQQALQQSADQAAYLAPKSVLQKSLARQFEALLKVEQVGLDDDFFLLGGHSLLVMRLVAEIEVHLNISVPLVIVIQNPSVGALASYIEEQRSAQRQNEPQLRTLMCLQDGESGFTPVVLIAGAGGMLMAFQRLVEELDSRIPVYGLQPDEIAGEPAIIGSVGSTAAHYLQAIQAVQPAHLIGHSFGSFIGYEMVQQATWGEVRSLTVIDTPLPTQPMYSVDEAQISKFMLDNLCEFFHLTPRQNEIAHYIQMAESTKLTILAEWLEQAGIYFSKAQLERFYQAYRAQLLAKVFVNAPLSELPVTVIKASKTTVFEGREIELDMGWRRVVKDIKALEIDGDHLSILQNQEALNHLVVEIESNYILHK</sequence>
<dbReference type="InterPro" id="IPR010060">
    <property type="entry name" value="NRPS_synth"/>
</dbReference>
<accession>A0A167BTH9</accession>
<feature type="domain" description="Carrier" evidence="5">
    <location>
        <begin position="1058"/>
        <end position="1133"/>
    </location>
</feature>
<dbReference type="InterPro" id="IPR020845">
    <property type="entry name" value="AMP-binding_CS"/>
</dbReference>
<dbReference type="Gene3D" id="3.30.559.30">
    <property type="entry name" value="Nonribosomal peptide synthetase, condensation domain"/>
    <property type="match status" value="4"/>
</dbReference>
<dbReference type="FunFam" id="3.40.50.980:FF:000002">
    <property type="entry name" value="Enterobactin synthetase component F"/>
    <property type="match status" value="1"/>
</dbReference>
<dbReference type="InterPro" id="IPR001031">
    <property type="entry name" value="Thioesterase"/>
</dbReference>
<feature type="domain" description="Carrier" evidence="5">
    <location>
        <begin position="3670"/>
        <end position="3745"/>
    </location>
</feature>
<dbReference type="PROSITE" id="PS00455">
    <property type="entry name" value="AMP_BINDING"/>
    <property type="match status" value="3"/>
</dbReference>
<dbReference type="SUPFAM" id="SSF47336">
    <property type="entry name" value="ACP-like"/>
    <property type="match status" value="3"/>
</dbReference>
<dbReference type="PROSITE" id="PS00012">
    <property type="entry name" value="PHOSPHOPANTETHEINE"/>
    <property type="match status" value="2"/>
</dbReference>
<keyword evidence="2" id="KW-0596">Phosphopantetheine</keyword>
<dbReference type="RefSeq" id="WP_063377381.1">
    <property type="nucleotide sequence ID" value="NZ_AUXT01000163.1"/>
</dbReference>
<keyword evidence="4" id="KW-0677">Repeat</keyword>
<dbReference type="SUPFAM" id="SSF52777">
    <property type="entry name" value="CoA-dependent acyltransferases"/>
    <property type="match status" value="8"/>
</dbReference>
<evidence type="ECO:0000256" key="2">
    <source>
        <dbReference type="ARBA" id="ARBA00022450"/>
    </source>
</evidence>
<dbReference type="Pfam" id="PF13193">
    <property type="entry name" value="AMP-binding_C"/>
    <property type="match status" value="2"/>
</dbReference>
<evidence type="ECO:0000256" key="4">
    <source>
        <dbReference type="ARBA" id="ARBA00022737"/>
    </source>
</evidence>
<dbReference type="Pfam" id="PF00975">
    <property type="entry name" value="Thioesterase"/>
    <property type="match status" value="1"/>
</dbReference>
<dbReference type="InterPro" id="IPR000873">
    <property type="entry name" value="AMP-dep_synth/lig_dom"/>
</dbReference>
<dbReference type="SMART" id="SM00823">
    <property type="entry name" value="PKS_PP"/>
    <property type="match status" value="3"/>
</dbReference>
<dbReference type="OrthoDB" id="9757559at2"/>
<dbReference type="Gene3D" id="3.40.50.1820">
    <property type="entry name" value="alpha/beta hydrolase"/>
    <property type="match status" value="1"/>
</dbReference>
<dbReference type="SUPFAM" id="SSF53474">
    <property type="entry name" value="alpha/beta-Hydrolases"/>
    <property type="match status" value="1"/>
</dbReference>
<comment type="cofactor">
    <cofactor evidence="1">
        <name>pantetheine 4'-phosphate</name>
        <dbReference type="ChEBI" id="CHEBI:47942"/>
    </cofactor>
</comment>
<dbReference type="GO" id="GO:0005737">
    <property type="term" value="C:cytoplasm"/>
    <property type="evidence" value="ECO:0007669"/>
    <property type="project" value="TreeGrafter"/>
</dbReference>
<reference evidence="6 7" key="1">
    <citation type="submission" date="2013-07" db="EMBL/GenBank/DDBJ databases">
        <title>Comparative Genomic and Metabolomic Analysis of Twelve Strains of Pseudoalteromonas luteoviolacea.</title>
        <authorList>
            <person name="Vynne N.G."/>
            <person name="Mansson M."/>
            <person name="Gram L."/>
        </authorList>
    </citation>
    <scope>NUCLEOTIDE SEQUENCE [LARGE SCALE GENOMIC DNA]</scope>
    <source>
        <strain evidence="6 7">NCIMB 1942</strain>
    </source>
</reference>
<dbReference type="Pfam" id="PF00668">
    <property type="entry name" value="Condensation"/>
    <property type="match status" value="4"/>
</dbReference>
<dbReference type="SUPFAM" id="SSF56801">
    <property type="entry name" value="Acetyl-CoA synthetase-like"/>
    <property type="match status" value="3"/>
</dbReference>
<comment type="caution">
    <text evidence="6">The sequence shown here is derived from an EMBL/GenBank/DDBJ whole genome shotgun (WGS) entry which is preliminary data.</text>
</comment>
<dbReference type="InterPro" id="IPR009081">
    <property type="entry name" value="PP-bd_ACP"/>
</dbReference>
<dbReference type="Proteomes" id="UP000076587">
    <property type="component" value="Unassembled WGS sequence"/>
</dbReference>
<name>A0A167BTH9_9GAMM</name>
<dbReference type="Gene3D" id="3.40.50.980">
    <property type="match status" value="4"/>
</dbReference>
<dbReference type="CDD" id="cd05930">
    <property type="entry name" value="A_NRPS"/>
    <property type="match status" value="2"/>
</dbReference>
<dbReference type="InterPro" id="IPR036736">
    <property type="entry name" value="ACP-like_sf"/>
</dbReference>
<dbReference type="Pfam" id="PF18563">
    <property type="entry name" value="TubC_N"/>
    <property type="match status" value="1"/>
</dbReference>
<dbReference type="NCBIfam" id="NF003417">
    <property type="entry name" value="PRK04813.1"/>
    <property type="match status" value="3"/>
</dbReference>
<dbReference type="Gene3D" id="2.30.38.10">
    <property type="entry name" value="Luciferase, Domain 3"/>
    <property type="match status" value="2"/>
</dbReference>
<dbReference type="InterPro" id="IPR042099">
    <property type="entry name" value="ANL_N_sf"/>
</dbReference>
<gene>
    <name evidence="6" type="ORF">N482_11385</name>
</gene>
<dbReference type="GO" id="GO:0044550">
    <property type="term" value="P:secondary metabolite biosynthetic process"/>
    <property type="evidence" value="ECO:0007669"/>
    <property type="project" value="TreeGrafter"/>
</dbReference>
<evidence type="ECO:0000313" key="7">
    <source>
        <dbReference type="Proteomes" id="UP000076587"/>
    </source>
</evidence>
<evidence type="ECO:0000256" key="1">
    <source>
        <dbReference type="ARBA" id="ARBA00001957"/>
    </source>
</evidence>
<dbReference type="Gene3D" id="3.30.559.10">
    <property type="entry name" value="Chloramphenicol acetyltransferase-like domain"/>
    <property type="match status" value="4"/>
</dbReference>
<dbReference type="Pfam" id="PF00550">
    <property type="entry name" value="PP-binding"/>
    <property type="match status" value="3"/>
</dbReference>
<dbReference type="InterPro" id="IPR025110">
    <property type="entry name" value="AMP-bd_C"/>
</dbReference>
<dbReference type="GO" id="GO:0003824">
    <property type="term" value="F:catalytic activity"/>
    <property type="evidence" value="ECO:0007669"/>
    <property type="project" value="InterPro"/>
</dbReference>
<dbReference type="GO" id="GO:0031177">
    <property type="term" value="F:phosphopantetheine binding"/>
    <property type="evidence" value="ECO:0007669"/>
    <property type="project" value="InterPro"/>
</dbReference>
<dbReference type="Pfam" id="PF00501">
    <property type="entry name" value="AMP-binding"/>
    <property type="match status" value="3"/>
</dbReference>